<comment type="caution">
    <text evidence="1">The sequence shown here is derived from an EMBL/GenBank/DDBJ whole genome shotgun (WGS) entry which is preliminary data.</text>
</comment>
<reference evidence="1 2" key="1">
    <citation type="submission" date="2021-05" db="EMBL/GenBank/DDBJ databases">
        <title>A Polyphasic approach of four new species of the genus Ohtaekwangia: Ohtaekwangia histidinii sp. nov., Ohtaekwangia cretensis sp. nov., Ohtaekwangia indiensis sp. nov., Ohtaekwangia reichenbachii sp. nov. from diverse environment.</title>
        <authorList>
            <person name="Octaviana S."/>
        </authorList>
    </citation>
    <scope>NUCLEOTIDE SEQUENCE [LARGE SCALE GENOMIC DNA]</scope>
    <source>
        <strain evidence="1 2">PWU5</strain>
    </source>
</reference>
<evidence type="ECO:0000313" key="1">
    <source>
        <dbReference type="EMBL" id="MBT1711483.1"/>
    </source>
</evidence>
<dbReference type="Proteomes" id="UP001319080">
    <property type="component" value="Unassembled WGS sequence"/>
</dbReference>
<organism evidence="1 2">
    <name type="scientific">Dawidia cretensis</name>
    <dbReference type="NCBI Taxonomy" id="2782350"/>
    <lineage>
        <taxon>Bacteria</taxon>
        <taxon>Pseudomonadati</taxon>
        <taxon>Bacteroidota</taxon>
        <taxon>Cytophagia</taxon>
        <taxon>Cytophagales</taxon>
        <taxon>Chryseotaleaceae</taxon>
        <taxon>Dawidia</taxon>
    </lineage>
</organism>
<dbReference type="AlphaFoldDB" id="A0AAP2E3P2"/>
<proteinExistence type="predicted"/>
<evidence type="ECO:0000313" key="2">
    <source>
        <dbReference type="Proteomes" id="UP001319080"/>
    </source>
</evidence>
<dbReference type="RefSeq" id="WP_254087055.1">
    <property type="nucleotide sequence ID" value="NZ_JAHESE010000034.1"/>
</dbReference>
<dbReference type="EMBL" id="JAHESE010000034">
    <property type="protein sequence ID" value="MBT1711483.1"/>
    <property type="molecule type" value="Genomic_DNA"/>
</dbReference>
<name>A0AAP2E3P2_9BACT</name>
<gene>
    <name evidence="1" type="ORF">KK062_24790</name>
</gene>
<keyword evidence="2" id="KW-1185">Reference proteome</keyword>
<accession>A0AAP2E3P2</accession>
<protein>
    <submittedName>
        <fullName evidence="1">Uncharacterized protein</fullName>
    </submittedName>
</protein>
<sequence length="69" mass="7903">MDAKGYDLKKKEFEVGFFKEGKGWAAAFNDFKSTHESPTGFGNTPEEAFADLMREKQKEHYIEEVKSGH</sequence>